<protein>
    <submittedName>
        <fullName evidence="2 3">Uncharacterized protein</fullName>
    </submittedName>
</protein>
<reference evidence="3" key="3">
    <citation type="submission" date="2018-08" db="UniProtKB">
        <authorList>
            <consortium name="EnsemblPlants"/>
        </authorList>
    </citation>
    <scope>IDENTIFICATION</scope>
    <source>
        <strain evidence="3">cv. Bd21</strain>
    </source>
</reference>
<evidence type="ECO:0000313" key="4">
    <source>
        <dbReference type="Proteomes" id="UP000008810"/>
    </source>
</evidence>
<evidence type="ECO:0000256" key="1">
    <source>
        <dbReference type="SAM" id="MobiDB-lite"/>
    </source>
</evidence>
<proteinExistence type="predicted"/>
<dbReference type="EMBL" id="CM000881">
    <property type="protein sequence ID" value="KQK07451.1"/>
    <property type="molecule type" value="Genomic_DNA"/>
</dbReference>
<organism evidence="2">
    <name type="scientific">Brachypodium distachyon</name>
    <name type="common">Purple false brome</name>
    <name type="synonym">Trachynia distachya</name>
    <dbReference type="NCBI Taxonomy" id="15368"/>
    <lineage>
        <taxon>Eukaryota</taxon>
        <taxon>Viridiplantae</taxon>
        <taxon>Streptophyta</taxon>
        <taxon>Embryophyta</taxon>
        <taxon>Tracheophyta</taxon>
        <taxon>Spermatophyta</taxon>
        <taxon>Magnoliopsida</taxon>
        <taxon>Liliopsida</taxon>
        <taxon>Poales</taxon>
        <taxon>Poaceae</taxon>
        <taxon>BOP clade</taxon>
        <taxon>Pooideae</taxon>
        <taxon>Stipodae</taxon>
        <taxon>Brachypodieae</taxon>
        <taxon>Brachypodium</taxon>
    </lineage>
</organism>
<dbReference type="Proteomes" id="UP000008810">
    <property type="component" value="Chromosome 2"/>
</dbReference>
<evidence type="ECO:0000313" key="2">
    <source>
        <dbReference type="EMBL" id="KQK07451.1"/>
    </source>
</evidence>
<dbReference type="Gramene" id="KQK07451">
    <property type="protein sequence ID" value="KQK07451"/>
    <property type="gene ID" value="BRADI_2g35547v3"/>
</dbReference>
<dbReference type="AlphaFoldDB" id="A0A0Q3INL9"/>
<reference evidence="2" key="2">
    <citation type="submission" date="2017-06" db="EMBL/GenBank/DDBJ databases">
        <title>WGS assembly of Brachypodium distachyon.</title>
        <authorList>
            <consortium name="The International Brachypodium Initiative"/>
            <person name="Lucas S."/>
            <person name="Harmon-Smith M."/>
            <person name="Lail K."/>
            <person name="Tice H."/>
            <person name="Grimwood J."/>
            <person name="Bruce D."/>
            <person name="Barry K."/>
            <person name="Shu S."/>
            <person name="Lindquist E."/>
            <person name="Wang M."/>
            <person name="Pitluck S."/>
            <person name="Vogel J.P."/>
            <person name="Garvin D.F."/>
            <person name="Mockler T.C."/>
            <person name="Schmutz J."/>
            <person name="Rokhsar D."/>
            <person name="Bevan M.W."/>
        </authorList>
    </citation>
    <scope>NUCLEOTIDE SEQUENCE</scope>
    <source>
        <strain evidence="2">Bd21</strain>
    </source>
</reference>
<keyword evidence="4" id="KW-1185">Reference proteome</keyword>
<feature type="region of interest" description="Disordered" evidence="1">
    <location>
        <begin position="101"/>
        <end position="125"/>
    </location>
</feature>
<dbReference type="InParanoid" id="A0A0Q3INL9"/>
<accession>A0A0Q3INL9</accession>
<evidence type="ECO:0000313" key="3">
    <source>
        <dbReference type="EnsemblPlants" id="KQK07451"/>
    </source>
</evidence>
<gene>
    <name evidence="2" type="ORF">BRADI_2g35547v3</name>
</gene>
<sequence>MFSSGAQLLASSLEALLSFLPFPHGPHPLFPSSFFSSPPALPVAISGRRSCSAASGPELGAARVRRASRGTTRGAARLAAFFSTATKGALRVFSAADIMNPNEDEAPGGALEEDKSADLIPQRGR</sequence>
<name>A0A0Q3INL9_BRADI</name>
<reference evidence="2 3" key="1">
    <citation type="journal article" date="2010" name="Nature">
        <title>Genome sequencing and analysis of the model grass Brachypodium distachyon.</title>
        <authorList>
            <consortium name="International Brachypodium Initiative"/>
        </authorList>
    </citation>
    <scope>NUCLEOTIDE SEQUENCE [LARGE SCALE GENOMIC DNA]</scope>
    <source>
        <strain evidence="2 3">Bd21</strain>
    </source>
</reference>
<dbReference type="EnsemblPlants" id="KQK07451">
    <property type="protein sequence ID" value="KQK07451"/>
    <property type="gene ID" value="BRADI_2g35547v3"/>
</dbReference>